<organism evidence="2">
    <name type="scientific">Timema cristinae</name>
    <name type="common">Walking stick</name>
    <dbReference type="NCBI Taxonomy" id="61476"/>
    <lineage>
        <taxon>Eukaryota</taxon>
        <taxon>Metazoa</taxon>
        <taxon>Ecdysozoa</taxon>
        <taxon>Arthropoda</taxon>
        <taxon>Hexapoda</taxon>
        <taxon>Insecta</taxon>
        <taxon>Pterygota</taxon>
        <taxon>Neoptera</taxon>
        <taxon>Polyneoptera</taxon>
        <taxon>Phasmatodea</taxon>
        <taxon>Timematodea</taxon>
        <taxon>Timematoidea</taxon>
        <taxon>Timematidae</taxon>
        <taxon>Timema</taxon>
    </lineage>
</organism>
<reference evidence="2" key="1">
    <citation type="submission" date="2020-11" db="EMBL/GenBank/DDBJ databases">
        <authorList>
            <person name="Tran Van P."/>
        </authorList>
    </citation>
    <scope>NUCLEOTIDE SEQUENCE</scope>
</reference>
<feature type="compositionally biased region" description="Acidic residues" evidence="1">
    <location>
        <begin position="173"/>
        <end position="183"/>
    </location>
</feature>
<evidence type="ECO:0000313" key="2">
    <source>
        <dbReference type="EMBL" id="CAD7413223.1"/>
    </source>
</evidence>
<feature type="compositionally biased region" description="Acidic residues" evidence="1">
    <location>
        <begin position="191"/>
        <end position="205"/>
    </location>
</feature>
<name>A0A7R9DGR9_TIMCR</name>
<feature type="compositionally biased region" description="Acidic residues" evidence="1">
    <location>
        <begin position="81"/>
        <end position="121"/>
    </location>
</feature>
<dbReference type="EMBL" id="OC323541">
    <property type="protein sequence ID" value="CAD7413223.1"/>
    <property type="molecule type" value="Genomic_DNA"/>
</dbReference>
<dbReference type="AlphaFoldDB" id="A0A7R9DGR9"/>
<evidence type="ECO:0000256" key="1">
    <source>
        <dbReference type="SAM" id="MobiDB-lite"/>
    </source>
</evidence>
<sequence>MFGSSATDWSHFDSSHVTPRWREGQGFDFLLRLDGIERQALIRIPRDSGGLGTFLSSLQTRDSGGLGTFLSSLQNTGLYEYDGDSEYEGNSEYEDDSEYEGDSEYDGNSEYEGDNEYEGDSGYDGGSEYDGNSEYDDNSEYEGDSEYDGNSEYEGDNEYEGDSGYDGGSEYDGNSEYDDNSEYEGDREYDSDCEGDSDSECEGDSDSPYNSQREKGLSRVEAPYNSQGEKGLSRVVVSHDVRVNRITHSDKGANLILSGFPEVTGMPGLESLPVVFFPLKCLPHSYVMPNAIDVPRVLLAPTPAWLAARYASTWKVLYRGRPESVGRYKREDEDSRPVVKIHRVVTASTRHPSVVLSRKRPRVKEGQGQTISIPPPSSGREGCVGWSTGQYNKSSRSRRTMRGKIWALFCSSSHSAHSKDNNVVSSKDGVYMRGSNGTATGTDASGNGTAGAGDPTGESMTFQGGLAPL</sequence>
<feature type="region of interest" description="Disordered" evidence="1">
    <location>
        <begin position="350"/>
        <end position="397"/>
    </location>
</feature>
<protein>
    <submittedName>
        <fullName evidence="2">Uncharacterized protein</fullName>
    </submittedName>
</protein>
<gene>
    <name evidence="2" type="ORF">TCEB3V08_LOCUS11689</name>
</gene>
<accession>A0A7R9DGR9</accession>
<feature type="region of interest" description="Disordered" evidence="1">
    <location>
        <begin position="80"/>
        <end position="226"/>
    </location>
</feature>
<feature type="compositionally biased region" description="Acidic residues" evidence="1">
    <location>
        <begin position="131"/>
        <end position="163"/>
    </location>
</feature>
<feature type="region of interest" description="Disordered" evidence="1">
    <location>
        <begin position="434"/>
        <end position="469"/>
    </location>
</feature>
<proteinExistence type="predicted"/>
<feature type="compositionally biased region" description="Polar residues" evidence="1">
    <location>
        <begin position="435"/>
        <end position="447"/>
    </location>
</feature>